<dbReference type="Gene3D" id="3.10.310.10">
    <property type="entry name" value="Diaminopimelate Epimerase, Chain A, domain 1"/>
    <property type="match status" value="2"/>
</dbReference>
<dbReference type="PANTHER" id="PTHR13774:SF32">
    <property type="entry name" value="ANTISENSE-ENHANCING SEQUENCE 1"/>
    <property type="match status" value="1"/>
</dbReference>
<organism evidence="1">
    <name type="scientific">marine metagenome</name>
    <dbReference type="NCBI Taxonomy" id="408172"/>
    <lineage>
        <taxon>unclassified sequences</taxon>
        <taxon>metagenomes</taxon>
        <taxon>ecological metagenomes</taxon>
    </lineage>
</organism>
<dbReference type="GO" id="GO:0016853">
    <property type="term" value="F:isomerase activity"/>
    <property type="evidence" value="ECO:0007669"/>
    <property type="project" value="TreeGrafter"/>
</dbReference>
<protein>
    <recommendedName>
        <fullName evidence="2">PhzF family phenazine biosynthesis protein</fullName>
    </recommendedName>
</protein>
<gene>
    <name evidence="1" type="ORF">METZ01_LOCUS9258</name>
</gene>
<dbReference type="Pfam" id="PF02567">
    <property type="entry name" value="PhzC-PhzF"/>
    <property type="match status" value="1"/>
</dbReference>
<evidence type="ECO:0000313" key="1">
    <source>
        <dbReference type="EMBL" id="SUZ56404.1"/>
    </source>
</evidence>
<proteinExistence type="predicted"/>
<dbReference type="SUPFAM" id="SSF54506">
    <property type="entry name" value="Diaminopimelate epimerase-like"/>
    <property type="match status" value="1"/>
</dbReference>
<dbReference type="GO" id="GO:0005737">
    <property type="term" value="C:cytoplasm"/>
    <property type="evidence" value="ECO:0007669"/>
    <property type="project" value="TreeGrafter"/>
</dbReference>
<dbReference type="PANTHER" id="PTHR13774">
    <property type="entry name" value="PHENAZINE BIOSYNTHESIS PROTEIN"/>
    <property type="match status" value="1"/>
</dbReference>
<accession>A0A381NQL9</accession>
<feature type="non-terminal residue" evidence="1">
    <location>
        <position position="1"/>
    </location>
</feature>
<name>A0A381NQL9_9ZZZZ</name>
<sequence>VRYKYYICDVFTTNRFGGNPLAVLPDAEGLTAKQMQQIAREFNFSESSFVFPPEKGNTKKVRIFTPATEVPFAGHPNIGTAFVLASAGIIEEFNETTEFVFEEKAGLVPITLQRLHDGSFWCELQAPEKFSIGKTISAEILASAISLPPEKIILNIHSPQVVSVGLPFLIAELKDRETLEEASVNPEGFKQLIGQDIPPYVHLYTRSNDEFDIRARMFAPFDGVPEDPATGSANCALGGLLTYYNNASSGNFEWKIAQGFEMGRPSSLNARTQKKDGEIISTYIGGGSVMVSEGVIYVD</sequence>
<dbReference type="NCBIfam" id="TIGR00654">
    <property type="entry name" value="PhzF_family"/>
    <property type="match status" value="1"/>
</dbReference>
<dbReference type="PIRSF" id="PIRSF016184">
    <property type="entry name" value="PhzC_PhzF"/>
    <property type="match status" value="1"/>
</dbReference>
<dbReference type="AlphaFoldDB" id="A0A381NQL9"/>
<dbReference type="EMBL" id="UINC01000499">
    <property type="protein sequence ID" value="SUZ56404.1"/>
    <property type="molecule type" value="Genomic_DNA"/>
</dbReference>
<dbReference type="InterPro" id="IPR003719">
    <property type="entry name" value="Phenazine_PhzF-like"/>
</dbReference>
<reference evidence="1" key="1">
    <citation type="submission" date="2018-05" db="EMBL/GenBank/DDBJ databases">
        <authorList>
            <person name="Lanie J.A."/>
            <person name="Ng W.-L."/>
            <person name="Kazmierczak K.M."/>
            <person name="Andrzejewski T.M."/>
            <person name="Davidsen T.M."/>
            <person name="Wayne K.J."/>
            <person name="Tettelin H."/>
            <person name="Glass J.I."/>
            <person name="Rusch D."/>
            <person name="Podicherti R."/>
            <person name="Tsui H.-C.T."/>
            <person name="Winkler M.E."/>
        </authorList>
    </citation>
    <scope>NUCLEOTIDE SEQUENCE</scope>
</reference>
<evidence type="ECO:0008006" key="2">
    <source>
        <dbReference type="Google" id="ProtNLM"/>
    </source>
</evidence>